<proteinExistence type="predicted"/>
<name>A0A0D0PNZ5_KITGR</name>
<dbReference type="OrthoDB" id="3871896at2"/>
<dbReference type="RefSeq" id="WP_043912984.1">
    <property type="nucleotide sequence ID" value="NZ_JXZB01000003.1"/>
</dbReference>
<dbReference type="Proteomes" id="UP000032066">
    <property type="component" value="Unassembled WGS sequence"/>
</dbReference>
<organism evidence="1 2">
    <name type="scientific">Kitasatospora griseola</name>
    <name type="common">Streptomyces griseolosporeus</name>
    <dbReference type="NCBI Taxonomy" id="2064"/>
    <lineage>
        <taxon>Bacteria</taxon>
        <taxon>Bacillati</taxon>
        <taxon>Actinomycetota</taxon>
        <taxon>Actinomycetes</taxon>
        <taxon>Kitasatosporales</taxon>
        <taxon>Streptomycetaceae</taxon>
        <taxon>Kitasatospora</taxon>
    </lineage>
</organism>
<evidence type="ECO:0000313" key="2">
    <source>
        <dbReference type="Proteomes" id="UP000032066"/>
    </source>
</evidence>
<dbReference type="AlphaFoldDB" id="A0A0D0PNZ5"/>
<protein>
    <submittedName>
        <fullName evidence="1">Uncharacterized protein</fullName>
    </submittedName>
</protein>
<comment type="caution">
    <text evidence="1">The sequence shown here is derived from an EMBL/GenBank/DDBJ whole genome shotgun (WGS) entry which is preliminary data.</text>
</comment>
<dbReference type="PATRIC" id="fig|2064.6.peg.4101"/>
<evidence type="ECO:0000313" key="1">
    <source>
        <dbReference type="EMBL" id="KIQ64254.1"/>
    </source>
</evidence>
<gene>
    <name evidence="1" type="ORF">TR51_19070</name>
</gene>
<dbReference type="EMBL" id="JXZB01000003">
    <property type="protein sequence ID" value="KIQ64254.1"/>
    <property type="molecule type" value="Genomic_DNA"/>
</dbReference>
<reference evidence="1 2" key="1">
    <citation type="submission" date="2015-02" db="EMBL/GenBank/DDBJ databases">
        <title>Draft genome sequence of Kitasatospora griseola MF730-N6, a bafilomycin, terpentecin and satosporin producer.</title>
        <authorList>
            <person name="Arens J.C."/>
            <person name="Haltli B."/>
            <person name="Kerr R.G."/>
        </authorList>
    </citation>
    <scope>NUCLEOTIDE SEQUENCE [LARGE SCALE GENOMIC DNA]</scope>
    <source>
        <strain evidence="1 2">MF730-N6</strain>
    </source>
</reference>
<accession>A0A0D0PNZ5</accession>
<sequence>MTTRQHTYKPSTANWCADWYCGACGSTGEARVEDGIIVDASHDCEEGGGGQIGWDGRAECGECGWTLDVDFADGDHVEADHDCDTDQ</sequence>
<keyword evidence="2" id="KW-1185">Reference proteome</keyword>